<keyword evidence="1" id="KW-0472">Membrane</keyword>
<dbReference type="EMBL" id="CP021354">
    <property type="protein sequence ID" value="AWK72001.1"/>
    <property type="molecule type" value="Genomic_DNA"/>
</dbReference>
<dbReference type="OrthoDB" id="5187941at2"/>
<keyword evidence="1" id="KW-1133">Transmembrane helix</keyword>
<organism evidence="2 3">
    <name type="scientific">Rhodococcus oxybenzonivorans</name>
    <dbReference type="NCBI Taxonomy" id="1990687"/>
    <lineage>
        <taxon>Bacteria</taxon>
        <taxon>Bacillati</taxon>
        <taxon>Actinomycetota</taxon>
        <taxon>Actinomycetes</taxon>
        <taxon>Mycobacteriales</taxon>
        <taxon>Nocardiaceae</taxon>
        <taxon>Rhodococcus</taxon>
    </lineage>
</organism>
<keyword evidence="1" id="KW-0812">Transmembrane</keyword>
<dbReference type="RefSeq" id="WP_109328774.1">
    <property type="nucleotide sequence ID" value="NZ_CP021354.1"/>
</dbReference>
<name>A0A2S2BTR4_9NOCA</name>
<keyword evidence="3" id="KW-1185">Reference proteome</keyword>
<dbReference type="Proteomes" id="UP000245711">
    <property type="component" value="Chromosome"/>
</dbReference>
<feature type="transmembrane region" description="Helical" evidence="1">
    <location>
        <begin position="12"/>
        <end position="31"/>
    </location>
</feature>
<gene>
    <name evidence="2" type="ORF">CBI38_10825</name>
</gene>
<protein>
    <submittedName>
        <fullName evidence="2">Transcriptional regulator</fullName>
    </submittedName>
</protein>
<dbReference type="KEGG" id="roz:CBI38_10825"/>
<evidence type="ECO:0000313" key="2">
    <source>
        <dbReference type="EMBL" id="AWK72001.1"/>
    </source>
</evidence>
<dbReference type="AlphaFoldDB" id="A0A2S2BTR4"/>
<accession>A0A2S2BTR4</accession>
<evidence type="ECO:0000313" key="3">
    <source>
        <dbReference type="Proteomes" id="UP000245711"/>
    </source>
</evidence>
<feature type="transmembrane region" description="Helical" evidence="1">
    <location>
        <begin position="43"/>
        <end position="61"/>
    </location>
</feature>
<evidence type="ECO:0000256" key="1">
    <source>
        <dbReference type="SAM" id="Phobius"/>
    </source>
</evidence>
<reference evidence="2 3" key="1">
    <citation type="submission" date="2017-05" db="EMBL/GenBank/DDBJ databases">
        <title>Isolation of Rhodococcus sp. S2-17 biodegrading of BP-3.</title>
        <authorList>
            <person name="Lee Y."/>
            <person name="Kim K.H."/>
            <person name="Chun B.H."/>
            <person name="Jung H.S."/>
            <person name="Jeon C.O."/>
        </authorList>
    </citation>
    <scope>NUCLEOTIDE SEQUENCE [LARGE SCALE GENOMIC DNA]</scope>
    <source>
        <strain evidence="2 3">S2-17</strain>
    </source>
</reference>
<sequence length="133" mass="14906">MSGNRRRSRPALVVLVVAGAVTCLALGWWQWERFEAVGGNGQNLGYAFQWPLFAVFFIYAYRRFVQLEDADPAEAEKAADEVREIPADVLPPRPTVDAVAAEDASDDLEILQVQQYNEYLAELAARENDRSTT</sequence>
<proteinExistence type="predicted"/>